<feature type="compositionally biased region" description="Polar residues" evidence="1">
    <location>
        <begin position="297"/>
        <end position="309"/>
    </location>
</feature>
<dbReference type="OrthoDB" id="3945102at2759"/>
<protein>
    <recommendedName>
        <fullName evidence="4">BTB domain-containing protein</fullName>
    </recommendedName>
</protein>
<sequence>MASFESPGAGTDTGTIYITLPDGKITHLDDVKLAIVNGRCPLLAYAFELGYGGKAIANIEAESHDLVERFVYFLEEGSSYASKPDDEDPENVSLLLHLQMFYMGRNFDVPELQDEADLSMQQATVIALALPSPPRDLCDAIVFALRHLADNTSPFKHLIHYFILSYDKIRGDLEIAKLIYDRPDFHQALCKTLMERNYEDDIAAEIMQLPVCNPAPSSAAPLDGELDFYVNTDEAEDSDDADDGDVVDDADDADGLGQSLEMHLGQSTTGLCPAPEKQDAELSLAYRPNEILQQSLESSSIPSDGTTQHAVDHHPQHDLQKTAQVTDALPGTMELVALACRPKPIIDKPKEEERIEESAGSDLGMMGFDDMDLDMNTDVGGESDAEWLQVSPTNVPDNGSTSSVDECDSDTDWSLI</sequence>
<evidence type="ECO:0008006" key="4">
    <source>
        <dbReference type="Google" id="ProtNLM"/>
    </source>
</evidence>
<proteinExistence type="predicted"/>
<dbReference type="EMBL" id="ML996140">
    <property type="protein sequence ID" value="KAF2735035.1"/>
    <property type="molecule type" value="Genomic_DNA"/>
</dbReference>
<gene>
    <name evidence="2" type="ORF">EJ04DRAFT_563698</name>
</gene>
<dbReference type="Proteomes" id="UP000799444">
    <property type="component" value="Unassembled WGS sequence"/>
</dbReference>
<feature type="region of interest" description="Disordered" evidence="1">
    <location>
        <begin position="235"/>
        <end position="257"/>
    </location>
</feature>
<feature type="compositionally biased region" description="Acidic residues" evidence="1">
    <location>
        <begin position="405"/>
        <end position="416"/>
    </location>
</feature>
<evidence type="ECO:0000313" key="2">
    <source>
        <dbReference type="EMBL" id="KAF2735035.1"/>
    </source>
</evidence>
<evidence type="ECO:0000313" key="3">
    <source>
        <dbReference type="Proteomes" id="UP000799444"/>
    </source>
</evidence>
<feature type="region of interest" description="Disordered" evidence="1">
    <location>
        <begin position="373"/>
        <end position="416"/>
    </location>
</feature>
<dbReference type="AlphaFoldDB" id="A0A9P4QYZ2"/>
<feature type="region of interest" description="Disordered" evidence="1">
    <location>
        <begin position="297"/>
        <end position="316"/>
    </location>
</feature>
<evidence type="ECO:0000256" key="1">
    <source>
        <dbReference type="SAM" id="MobiDB-lite"/>
    </source>
</evidence>
<name>A0A9P4QYZ2_9PLEO</name>
<organism evidence="2 3">
    <name type="scientific">Polyplosphaeria fusca</name>
    <dbReference type="NCBI Taxonomy" id="682080"/>
    <lineage>
        <taxon>Eukaryota</taxon>
        <taxon>Fungi</taxon>
        <taxon>Dikarya</taxon>
        <taxon>Ascomycota</taxon>
        <taxon>Pezizomycotina</taxon>
        <taxon>Dothideomycetes</taxon>
        <taxon>Pleosporomycetidae</taxon>
        <taxon>Pleosporales</taxon>
        <taxon>Tetraplosphaeriaceae</taxon>
        <taxon>Polyplosphaeria</taxon>
    </lineage>
</organism>
<accession>A0A9P4QYZ2</accession>
<reference evidence="2" key="1">
    <citation type="journal article" date="2020" name="Stud. Mycol.">
        <title>101 Dothideomycetes genomes: a test case for predicting lifestyles and emergence of pathogens.</title>
        <authorList>
            <person name="Haridas S."/>
            <person name="Albert R."/>
            <person name="Binder M."/>
            <person name="Bloem J."/>
            <person name="Labutti K."/>
            <person name="Salamov A."/>
            <person name="Andreopoulos B."/>
            <person name="Baker S."/>
            <person name="Barry K."/>
            <person name="Bills G."/>
            <person name="Bluhm B."/>
            <person name="Cannon C."/>
            <person name="Castanera R."/>
            <person name="Culley D."/>
            <person name="Daum C."/>
            <person name="Ezra D."/>
            <person name="Gonzalez J."/>
            <person name="Henrissat B."/>
            <person name="Kuo A."/>
            <person name="Liang C."/>
            <person name="Lipzen A."/>
            <person name="Lutzoni F."/>
            <person name="Magnuson J."/>
            <person name="Mondo S."/>
            <person name="Nolan M."/>
            <person name="Ohm R."/>
            <person name="Pangilinan J."/>
            <person name="Park H.-J."/>
            <person name="Ramirez L."/>
            <person name="Alfaro M."/>
            <person name="Sun H."/>
            <person name="Tritt A."/>
            <person name="Yoshinaga Y."/>
            <person name="Zwiers L.-H."/>
            <person name="Turgeon B."/>
            <person name="Goodwin S."/>
            <person name="Spatafora J."/>
            <person name="Crous P."/>
            <person name="Grigoriev I."/>
        </authorList>
    </citation>
    <scope>NUCLEOTIDE SEQUENCE</scope>
    <source>
        <strain evidence="2">CBS 125425</strain>
    </source>
</reference>
<feature type="compositionally biased region" description="Acidic residues" evidence="1">
    <location>
        <begin position="235"/>
        <end position="254"/>
    </location>
</feature>
<comment type="caution">
    <text evidence="2">The sequence shown here is derived from an EMBL/GenBank/DDBJ whole genome shotgun (WGS) entry which is preliminary data.</text>
</comment>
<feature type="compositionally biased region" description="Acidic residues" evidence="1">
    <location>
        <begin position="373"/>
        <end position="385"/>
    </location>
</feature>
<feature type="compositionally biased region" description="Polar residues" evidence="1">
    <location>
        <begin position="390"/>
        <end position="404"/>
    </location>
</feature>
<keyword evidence="3" id="KW-1185">Reference proteome</keyword>